<dbReference type="Proteomes" id="UP001497680">
    <property type="component" value="Unassembled WGS sequence"/>
</dbReference>
<reference evidence="1 2" key="1">
    <citation type="journal article" date="2022" name="New Phytol.">
        <title>Ecological generalism drives hyperdiversity of secondary metabolite gene clusters in xylarialean endophytes.</title>
        <authorList>
            <person name="Franco M.E.E."/>
            <person name="Wisecaver J.H."/>
            <person name="Arnold A.E."/>
            <person name="Ju Y.M."/>
            <person name="Slot J.C."/>
            <person name="Ahrendt S."/>
            <person name="Moore L.P."/>
            <person name="Eastman K.E."/>
            <person name="Scott K."/>
            <person name="Konkel Z."/>
            <person name="Mondo S.J."/>
            <person name="Kuo A."/>
            <person name="Hayes R.D."/>
            <person name="Haridas S."/>
            <person name="Andreopoulos B."/>
            <person name="Riley R."/>
            <person name="LaButti K."/>
            <person name="Pangilinan J."/>
            <person name="Lipzen A."/>
            <person name="Amirebrahimi M."/>
            <person name="Yan J."/>
            <person name="Adam C."/>
            <person name="Keymanesh K."/>
            <person name="Ng V."/>
            <person name="Louie K."/>
            <person name="Northen T."/>
            <person name="Drula E."/>
            <person name="Henrissat B."/>
            <person name="Hsieh H.M."/>
            <person name="Youens-Clark K."/>
            <person name="Lutzoni F."/>
            <person name="Miadlikowska J."/>
            <person name="Eastwood D.C."/>
            <person name="Hamelin R.C."/>
            <person name="Grigoriev I.V."/>
            <person name="U'Ren J.M."/>
        </authorList>
    </citation>
    <scope>NUCLEOTIDE SEQUENCE [LARGE SCALE GENOMIC DNA]</scope>
    <source>
        <strain evidence="1 2">ER1909</strain>
    </source>
</reference>
<comment type="caution">
    <text evidence="1">The sequence shown here is derived from an EMBL/GenBank/DDBJ whole genome shotgun (WGS) entry which is preliminary data.</text>
</comment>
<accession>A0ACC0CPA3</accession>
<keyword evidence="2" id="KW-1185">Reference proteome</keyword>
<protein>
    <submittedName>
        <fullName evidence="1">Uncharacterized protein</fullName>
    </submittedName>
</protein>
<sequence length="115" mass="13426">MRHADHARQARAYRQVLHRSQWRACHVRSLIRKPLRLLFPTTAYPKKRPLVYLSWYTVMLYQTTLQDVENAYLTCSRLLRGVFIANGDRAYGTIGGYGGNHTHARTAGDHRRLLF</sequence>
<evidence type="ECO:0000313" key="2">
    <source>
        <dbReference type="Proteomes" id="UP001497680"/>
    </source>
</evidence>
<evidence type="ECO:0000313" key="1">
    <source>
        <dbReference type="EMBL" id="KAI6082148.1"/>
    </source>
</evidence>
<name>A0ACC0CPA3_9PEZI</name>
<organism evidence="1 2">
    <name type="scientific">Hypoxylon rubiginosum</name>
    <dbReference type="NCBI Taxonomy" id="110542"/>
    <lineage>
        <taxon>Eukaryota</taxon>
        <taxon>Fungi</taxon>
        <taxon>Dikarya</taxon>
        <taxon>Ascomycota</taxon>
        <taxon>Pezizomycotina</taxon>
        <taxon>Sordariomycetes</taxon>
        <taxon>Xylariomycetidae</taxon>
        <taxon>Xylariales</taxon>
        <taxon>Hypoxylaceae</taxon>
        <taxon>Hypoxylon</taxon>
    </lineage>
</organism>
<dbReference type="EMBL" id="MU394377">
    <property type="protein sequence ID" value="KAI6082148.1"/>
    <property type="molecule type" value="Genomic_DNA"/>
</dbReference>
<proteinExistence type="predicted"/>
<gene>
    <name evidence="1" type="ORF">F4821DRAFT_247759</name>
</gene>